<evidence type="ECO:0000313" key="4">
    <source>
        <dbReference type="Proteomes" id="UP001454036"/>
    </source>
</evidence>
<dbReference type="InterPro" id="IPR036047">
    <property type="entry name" value="F-box-like_dom_sf"/>
</dbReference>
<proteinExistence type="predicted"/>
<dbReference type="Pfam" id="PF12937">
    <property type="entry name" value="F-box-like"/>
    <property type="match status" value="1"/>
</dbReference>
<accession>A0AAV3P9E7</accession>
<sequence length="330" mass="37194">MNHGGTAAAPTEITSIHEEIIKSHILNKLDGKSLASTSCVSTEFKSLSNGEILWKNICSNHFPSSLNPLVQTNITNHRLFFSEVSSSVHHLPLSHPTKCPKIKNLVSAVDIFYEDEVVFSRVINTESCSSWFSCSPFEIDILEPEEVFSTNVKITGDDQMCMAALEKGMKLSWIMIDGDSKKALNVSSLYPVSVRRQSLLSGEIQIKITYAMIVPDNRYNDDGEALVQCGVVVSCREGEEMQVKELSLIVEDSEGLILDGNEGLEIVQEVIKWERRMKNSDEEREKYKKFISYKSDLTEMKQRKEMRLDMFVVFTGVSLFLSLCMVLLSK</sequence>
<evidence type="ECO:0000256" key="1">
    <source>
        <dbReference type="SAM" id="Phobius"/>
    </source>
</evidence>
<dbReference type="InterPro" id="IPR045283">
    <property type="entry name" value="AT3G44326-like"/>
</dbReference>
<dbReference type="InterPro" id="IPR001810">
    <property type="entry name" value="F-box_dom"/>
</dbReference>
<keyword evidence="1" id="KW-0812">Transmembrane</keyword>
<dbReference type="AlphaFoldDB" id="A0AAV3P9E7"/>
<feature type="transmembrane region" description="Helical" evidence="1">
    <location>
        <begin position="310"/>
        <end position="328"/>
    </location>
</feature>
<comment type="caution">
    <text evidence="3">The sequence shown here is derived from an EMBL/GenBank/DDBJ whole genome shotgun (WGS) entry which is preliminary data.</text>
</comment>
<dbReference type="Gene3D" id="1.20.1280.50">
    <property type="match status" value="1"/>
</dbReference>
<feature type="domain" description="F-box" evidence="2">
    <location>
        <begin position="23"/>
        <end position="58"/>
    </location>
</feature>
<keyword evidence="4" id="KW-1185">Reference proteome</keyword>
<gene>
    <name evidence="3" type="ORF">LIER_36409</name>
</gene>
<dbReference type="PANTHER" id="PTHR33736">
    <property type="entry name" value="F-BOX PROTEIN-RELATED"/>
    <property type="match status" value="1"/>
</dbReference>
<organism evidence="3 4">
    <name type="scientific">Lithospermum erythrorhizon</name>
    <name type="common">Purple gromwell</name>
    <name type="synonym">Lithospermum officinale var. erythrorhizon</name>
    <dbReference type="NCBI Taxonomy" id="34254"/>
    <lineage>
        <taxon>Eukaryota</taxon>
        <taxon>Viridiplantae</taxon>
        <taxon>Streptophyta</taxon>
        <taxon>Embryophyta</taxon>
        <taxon>Tracheophyta</taxon>
        <taxon>Spermatophyta</taxon>
        <taxon>Magnoliopsida</taxon>
        <taxon>eudicotyledons</taxon>
        <taxon>Gunneridae</taxon>
        <taxon>Pentapetalae</taxon>
        <taxon>asterids</taxon>
        <taxon>lamiids</taxon>
        <taxon>Boraginales</taxon>
        <taxon>Boraginaceae</taxon>
        <taxon>Boraginoideae</taxon>
        <taxon>Lithospermeae</taxon>
        <taxon>Lithospermum</taxon>
    </lineage>
</organism>
<keyword evidence="1" id="KW-1133">Transmembrane helix</keyword>
<name>A0AAV3P9E7_LITER</name>
<dbReference type="PANTHER" id="PTHR33736:SF18">
    <property type="entry name" value="F-BOX DOMAIN-CONTAINING PROTEIN"/>
    <property type="match status" value="1"/>
</dbReference>
<dbReference type="SUPFAM" id="SSF81383">
    <property type="entry name" value="F-box domain"/>
    <property type="match status" value="1"/>
</dbReference>
<dbReference type="Proteomes" id="UP001454036">
    <property type="component" value="Unassembled WGS sequence"/>
</dbReference>
<evidence type="ECO:0000313" key="3">
    <source>
        <dbReference type="EMBL" id="GAA0146900.1"/>
    </source>
</evidence>
<evidence type="ECO:0000259" key="2">
    <source>
        <dbReference type="Pfam" id="PF12937"/>
    </source>
</evidence>
<keyword evidence="1" id="KW-0472">Membrane</keyword>
<reference evidence="3 4" key="1">
    <citation type="submission" date="2024-01" db="EMBL/GenBank/DDBJ databases">
        <title>The complete chloroplast genome sequence of Lithospermum erythrorhizon: insights into the phylogenetic relationship among Boraginaceae species and the maternal lineages of purple gromwells.</title>
        <authorList>
            <person name="Okada T."/>
            <person name="Watanabe K."/>
        </authorList>
    </citation>
    <scope>NUCLEOTIDE SEQUENCE [LARGE SCALE GENOMIC DNA]</scope>
</reference>
<dbReference type="EMBL" id="BAABME010016661">
    <property type="protein sequence ID" value="GAA0146900.1"/>
    <property type="molecule type" value="Genomic_DNA"/>
</dbReference>
<protein>
    <recommendedName>
        <fullName evidence="2">F-box domain-containing protein</fullName>
    </recommendedName>
</protein>